<dbReference type="EMBL" id="LSZO01000172">
    <property type="protein sequence ID" value="KXU37049.1"/>
    <property type="molecule type" value="Genomic_DNA"/>
</dbReference>
<feature type="domain" description="PilZ" evidence="1">
    <location>
        <begin position="105"/>
        <end position="173"/>
    </location>
</feature>
<comment type="caution">
    <text evidence="2">The sequence shown here is derived from an EMBL/GenBank/DDBJ whole genome shotgun (WGS) entry which is preliminary data.</text>
</comment>
<organism evidence="2 3">
    <name type="scientific">Ventosimonas gracilis</name>
    <dbReference type="NCBI Taxonomy" id="1680762"/>
    <lineage>
        <taxon>Bacteria</taxon>
        <taxon>Pseudomonadati</taxon>
        <taxon>Pseudomonadota</taxon>
        <taxon>Gammaproteobacteria</taxon>
        <taxon>Pseudomonadales</taxon>
        <taxon>Ventosimonadaceae</taxon>
        <taxon>Ventosimonas</taxon>
    </lineage>
</organism>
<name>A0A139SR23_9GAMM</name>
<dbReference type="RefSeq" id="WP_068391156.1">
    <property type="nucleotide sequence ID" value="NZ_LSZO01000172.1"/>
</dbReference>
<reference evidence="2 3" key="1">
    <citation type="submission" date="2016-02" db="EMBL/GenBank/DDBJ databases">
        <authorList>
            <person name="Wen L."/>
            <person name="He K."/>
            <person name="Yang H."/>
        </authorList>
    </citation>
    <scope>NUCLEOTIDE SEQUENCE [LARGE SCALE GENOMIC DNA]</scope>
    <source>
        <strain evidence="2 3">CV58</strain>
    </source>
</reference>
<dbReference type="Proteomes" id="UP000072660">
    <property type="component" value="Unassembled WGS sequence"/>
</dbReference>
<evidence type="ECO:0000313" key="3">
    <source>
        <dbReference type="Proteomes" id="UP000072660"/>
    </source>
</evidence>
<gene>
    <name evidence="2" type="ORF">AXE65_04030</name>
</gene>
<dbReference type="InterPro" id="IPR009875">
    <property type="entry name" value="PilZ_domain"/>
</dbReference>
<accession>A0A139SR23</accession>
<protein>
    <recommendedName>
        <fullName evidence="1">PilZ domain-containing protein</fullName>
    </recommendedName>
</protein>
<evidence type="ECO:0000259" key="1">
    <source>
        <dbReference type="Pfam" id="PF07238"/>
    </source>
</evidence>
<proteinExistence type="predicted"/>
<sequence>MSQPENRREYYRINDEIALLLRLLDEEAEHASTAFPEDAELFSQLEALQELELQTQPLLRQLAEGDAALANCLRLLDRRSALLTQTLLQQVDTDFGNRQQVSLCEAGLSMIYPQELLAGRRLALKILLLPQSHALLLCARIIYCQASEGGYSVGLEFENLSEAQRQVLARHILQRQAEQRRQAREAKV</sequence>
<dbReference type="OrthoDB" id="6365490at2"/>
<dbReference type="GO" id="GO:0035438">
    <property type="term" value="F:cyclic-di-GMP binding"/>
    <property type="evidence" value="ECO:0007669"/>
    <property type="project" value="InterPro"/>
</dbReference>
<keyword evidence="3" id="KW-1185">Reference proteome</keyword>
<dbReference type="AlphaFoldDB" id="A0A139SR23"/>
<dbReference type="Pfam" id="PF07238">
    <property type="entry name" value="PilZ"/>
    <property type="match status" value="1"/>
</dbReference>
<evidence type="ECO:0000313" key="2">
    <source>
        <dbReference type="EMBL" id="KXU37049.1"/>
    </source>
</evidence>